<accession>A0A0P6XTE4</accession>
<dbReference type="EMBL" id="LGHJ01000012">
    <property type="protein sequence ID" value="KPL76427.1"/>
    <property type="molecule type" value="Genomic_DNA"/>
</dbReference>
<dbReference type="Proteomes" id="UP000050514">
    <property type="component" value="Unassembled WGS sequence"/>
</dbReference>
<reference evidence="1 2" key="1">
    <citation type="submission" date="2015-07" db="EMBL/GenBank/DDBJ databases">
        <title>Draft genome of Bellilinea caldifistulae DSM 17877.</title>
        <authorList>
            <person name="Hemp J."/>
            <person name="Ward L.M."/>
            <person name="Pace L.A."/>
            <person name="Fischer W.W."/>
        </authorList>
    </citation>
    <scope>NUCLEOTIDE SEQUENCE [LARGE SCALE GENOMIC DNA]</scope>
    <source>
        <strain evidence="1 2">GOMI-1</strain>
    </source>
</reference>
<protein>
    <submittedName>
        <fullName evidence="1">Uncharacterized protein</fullName>
    </submittedName>
</protein>
<sequence length="70" mass="7735">MPGTPLIWAKFGGKGGDFQQEQQRIKKPIGTGVAERTNFAAETVCVQPHAEQVQRAERGGWNHVLDCRTT</sequence>
<comment type="caution">
    <text evidence="1">The sequence shown here is derived from an EMBL/GenBank/DDBJ whole genome shotgun (WGS) entry which is preliminary data.</text>
</comment>
<gene>
    <name evidence="1" type="ORF">AC812_07215</name>
</gene>
<organism evidence="1 2">
    <name type="scientific">Bellilinea caldifistulae</name>
    <dbReference type="NCBI Taxonomy" id="360411"/>
    <lineage>
        <taxon>Bacteria</taxon>
        <taxon>Bacillati</taxon>
        <taxon>Chloroflexota</taxon>
        <taxon>Anaerolineae</taxon>
        <taxon>Anaerolineales</taxon>
        <taxon>Anaerolineaceae</taxon>
        <taxon>Bellilinea</taxon>
    </lineage>
</organism>
<proteinExistence type="predicted"/>
<keyword evidence="2" id="KW-1185">Reference proteome</keyword>
<evidence type="ECO:0000313" key="1">
    <source>
        <dbReference type="EMBL" id="KPL76427.1"/>
    </source>
</evidence>
<dbReference type="AlphaFoldDB" id="A0A0P6XTE4"/>
<name>A0A0P6XTE4_9CHLR</name>
<evidence type="ECO:0000313" key="2">
    <source>
        <dbReference type="Proteomes" id="UP000050514"/>
    </source>
</evidence>